<reference evidence="4" key="1">
    <citation type="submission" date="2021-09" db="EMBL/GenBank/DDBJ databases">
        <title>The genome of Mauremys mutica provides insights into the evolution of semi-aquatic lifestyle.</title>
        <authorList>
            <person name="Gong S."/>
            <person name="Gao Y."/>
        </authorList>
    </citation>
    <scope>NUCLEOTIDE SEQUENCE</scope>
    <source>
        <strain evidence="4">MM-2020</strain>
        <tissue evidence="4">Muscle</tissue>
    </source>
</reference>
<dbReference type="Proteomes" id="UP000827986">
    <property type="component" value="Unassembled WGS sequence"/>
</dbReference>
<dbReference type="EMBL" id="JAHDVG010000487">
    <property type="protein sequence ID" value="KAH1166913.1"/>
    <property type="molecule type" value="Genomic_DNA"/>
</dbReference>
<dbReference type="PANTHER" id="PTHR23120">
    <property type="entry name" value="MAESTRO-RELATED HEAT DOMAIN-CONTAINING"/>
    <property type="match status" value="1"/>
</dbReference>
<dbReference type="InterPro" id="IPR048465">
    <property type="entry name" value="Maestro-like_HEAT"/>
</dbReference>
<dbReference type="InterPro" id="IPR055408">
    <property type="entry name" value="HEAT_MROH2B-like"/>
</dbReference>
<evidence type="ECO:0008006" key="6">
    <source>
        <dbReference type="Google" id="ProtNLM"/>
    </source>
</evidence>
<dbReference type="Pfam" id="PF21308">
    <property type="entry name" value="C3_CUB2"/>
    <property type="match status" value="1"/>
</dbReference>
<feature type="domain" description="Complement component 3 CUB" evidence="2">
    <location>
        <begin position="62"/>
        <end position="94"/>
    </location>
</feature>
<dbReference type="Pfam" id="PF23210">
    <property type="entry name" value="HEAT_Maestro_2"/>
    <property type="match status" value="1"/>
</dbReference>
<dbReference type="GO" id="GO:0005576">
    <property type="term" value="C:extracellular region"/>
    <property type="evidence" value="ECO:0007669"/>
    <property type="project" value="InterPro"/>
</dbReference>
<dbReference type="Gene3D" id="2.60.40.690">
    <property type="entry name" value="Alpha-macroglobulin, receptor-binding domain"/>
    <property type="match status" value="1"/>
</dbReference>
<name>A0A9D3WT95_9SAUR</name>
<protein>
    <recommendedName>
        <fullName evidence="6">C2 domain-containing protein</fullName>
    </recommendedName>
</protein>
<evidence type="ECO:0000259" key="2">
    <source>
        <dbReference type="Pfam" id="PF21308"/>
    </source>
</evidence>
<proteinExistence type="predicted"/>
<sequence>MIRSALMQKLTLSLVPAEALNLQFAVITELRIAVPVAPKLFVKALSLNNNNNEVQKKINLGSTLQTKWNEDFTVKAEGTGQGTLTVITIYNAKLREDESQCKKFDLRVSVEEAQGVKKPEGAMRSVYIKICIRFLGVVDATMSIIDISMLTGFSPDVKDLKRVRCRNLRTGNVINNAVARLGLSDEKIQCNDRCTKFYHPSNQSGLFNKICHGDVCRCVEESCFMQQKIEGPITLNKRMEEACKPGVDYDSPENIMMPNSVAVEANINYQQNTEFLRTSLAMIDDSAWSSQISLELNQQMASYTSPSREKSFLYKALGTSLAVCQDLVHVKSQLHQFLTATDYMEAPERQGVISILAFSAESHLDLTLNALQEFGAAMSKVKISGFISRLKDYHHGRRDKTRSTLMLTYSSVAVHAPKDQLLSRVEADITRNILLHYRASCQDMNLKLTLIHNVMDISCAILETKDSQEFEFSYKLELLGYMLTRFFYLKVELSPMHDFSLYLSSASKLKPSLTMEENRALLDQCFRSLFPLPPLEMMKEEGETAKDAVPIQSLYVRSMEALGKLMETLLEEAPTADWFQEMFDLLRTWISSGKEWERERALQASIQLLTAYRETVHSTTQETFNQFGSLIGAIAPYSCDSLATSRQWVVDCISCLLCIQGQPMNLGSAVEELRCLCDELTTAPDPEALFQASSKMAKVVSEYFPPEQATAFIEATVDGMLSASPTCAMAAGLWMKIILKECGDAMLDQAKENAELLENLYSTTIASFSSSWEGIRAGAANLAGIILEHTDTQRMKWLDLEHLLMCK</sequence>
<dbReference type="SUPFAM" id="SSF49410">
    <property type="entry name" value="Alpha-macroglobulin receptor domain"/>
    <property type="match status" value="1"/>
</dbReference>
<evidence type="ECO:0000259" key="1">
    <source>
        <dbReference type="Pfam" id="PF21047"/>
    </source>
</evidence>
<evidence type="ECO:0000259" key="3">
    <source>
        <dbReference type="Pfam" id="PF23210"/>
    </source>
</evidence>
<evidence type="ECO:0000313" key="5">
    <source>
        <dbReference type="Proteomes" id="UP000827986"/>
    </source>
</evidence>
<feature type="domain" description="Maestro-like HEAT-repeats" evidence="1">
    <location>
        <begin position="596"/>
        <end position="750"/>
    </location>
</feature>
<dbReference type="InterPro" id="IPR045206">
    <property type="entry name" value="Maestro_heat-like_prot"/>
</dbReference>
<comment type="caution">
    <text evidence="4">The sequence shown here is derived from an EMBL/GenBank/DDBJ whole genome shotgun (WGS) entry which is preliminary data.</text>
</comment>
<accession>A0A9D3WT95</accession>
<keyword evidence="5" id="KW-1185">Reference proteome</keyword>
<dbReference type="AlphaFoldDB" id="A0A9D3WT95"/>
<evidence type="ECO:0000313" key="4">
    <source>
        <dbReference type="EMBL" id="KAH1166913.1"/>
    </source>
</evidence>
<organism evidence="4 5">
    <name type="scientific">Mauremys mutica</name>
    <name type="common">yellowpond turtle</name>
    <dbReference type="NCBI Taxonomy" id="74926"/>
    <lineage>
        <taxon>Eukaryota</taxon>
        <taxon>Metazoa</taxon>
        <taxon>Chordata</taxon>
        <taxon>Craniata</taxon>
        <taxon>Vertebrata</taxon>
        <taxon>Euteleostomi</taxon>
        <taxon>Archelosauria</taxon>
        <taxon>Testudinata</taxon>
        <taxon>Testudines</taxon>
        <taxon>Cryptodira</taxon>
        <taxon>Durocryptodira</taxon>
        <taxon>Testudinoidea</taxon>
        <taxon>Geoemydidae</taxon>
        <taxon>Geoemydinae</taxon>
        <taxon>Mauremys</taxon>
    </lineage>
</organism>
<gene>
    <name evidence="4" type="ORF">KIL84_016085</name>
</gene>
<dbReference type="InterPro" id="IPR036595">
    <property type="entry name" value="A-macroglobulin_rcpt-bd_sf"/>
</dbReference>
<dbReference type="PANTHER" id="PTHR23120:SF22">
    <property type="entry name" value="MAESTRO HEAT-LIKE REPEAT-CONTAINING PROTEIN FAMILY MEMBER 2B"/>
    <property type="match status" value="1"/>
</dbReference>
<dbReference type="Pfam" id="PF21047">
    <property type="entry name" value="HEAT_Maestro"/>
    <property type="match status" value="1"/>
</dbReference>
<dbReference type="Gene3D" id="2.60.120.1540">
    <property type="match status" value="1"/>
</dbReference>
<dbReference type="SUPFAM" id="SSF48371">
    <property type="entry name" value="ARM repeat"/>
    <property type="match status" value="1"/>
</dbReference>
<dbReference type="InterPro" id="IPR016024">
    <property type="entry name" value="ARM-type_fold"/>
</dbReference>
<dbReference type="GO" id="GO:0005737">
    <property type="term" value="C:cytoplasm"/>
    <property type="evidence" value="ECO:0007669"/>
    <property type="project" value="TreeGrafter"/>
</dbReference>
<dbReference type="InterPro" id="IPR008993">
    <property type="entry name" value="TIMP-like_OB-fold"/>
</dbReference>
<dbReference type="Gene3D" id="2.40.50.120">
    <property type="match status" value="1"/>
</dbReference>
<feature type="domain" description="MROH2B-like HEAT-repeats" evidence="3">
    <location>
        <begin position="274"/>
        <end position="571"/>
    </location>
</feature>
<dbReference type="InterPro" id="IPR048848">
    <property type="entry name" value="C3_CUB2"/>
</dbReference>